<protein>
    <submittedName>
        <fullName evidence="1">Uncharacterized protein</fullName>
    </submittedName>
</protein>
<accession>A0A0R3UCU2</accession>
<feature type="non-terminal residue" evidence="1">
    <location>
        <position position="84"/>
    </location>
</feature>
<dbReference type="AlphaFoldDB" id="A0A0R3UCU2"/>
<dbReference type="EMBL" id="UXSR01002188">
    <property type="protein sequence ID" value="VDD78738.1"/>
    <property type="molecule type" value="Genomic_DNA"/>
</dbReference>
<organism evidence="1 2">
    <name type="scientific">Mesocestoides corti</name>
    <name type="common">Flatworm</name>
    <dbReference type="NCBI Taxonomy" id="53468"/>
    <lineage>
        <taxon>Eukaryota</taxon>
        <taxon>Metazoa</taxon>
        <taxon>Spiralia</taxon>
        <taxon>Lophotrochozoa</taxon>
        <taxon>Platyhelminthes</taxon>
        <taxon>Cestoda</taxon>
        <taxon>Eucestoda</taxon>
        <taxon>Cyclophyllidea</taxon>
        <taxon>Mesocestoididae</taxon>
        <taxon>Mesocestoides</taxon>
    </lineage>
</organism>
<evidence type="ECO:0000313" key="1">
    <source>
        <dbReference type="EMBL" id="VDD78738.1"/>
    </source>
</evidence>
<proteinExistence type="predicted"/>
<gene>
    <name evidence="1" type="ORF">MCOS_LOCUS4741</name>
</gene>
<dbReference type="Proteomes" id="UP000267029">
    <property type="component" value="Unassembled WGS sequence"/>
</dbReference>
<dbReference type="OrthoDB" id="2139606at2759"/>
<sequence>MMKTTQEGKITAWLKANKAEDGMFTVYRWPPMRVPEDLTCTDSSYDLTLCVRVKSSDEPMETRLHQRLKLLGKDYERSDEESAL</sequence>
<name>A0A0R3UCU2_MESCO</name>
<keyword evidence="2" id="KW-1185">Reference proteome</keyword>
<evidence type="ECO:0000313" key="2">
    <source>
        <dbReference type="Proteomes" id="UP000267029"/>
    </source>
</evidence>
<reference evidence="1 2" key="1">
    <citation type="submission" date="2018-10" db="EMBL/GenBank/DDBJ databases">
        <authorList>
            <consortium name="Pathogen Informatics"/>
        </authorList>
    </citation>
    <scope>NUCLEOTIDE SEQUENCE [LARGE SCALE GENOMIC DNA]</scope>
</reference>